<dbReference type="AlphaFoldDB" id="A0A1D8G880"/>
<dbReference type="Proteomes" id="UP000095349">
    <property type="component" value="Chromosome"/>
</dbReference>
<gene>
    <name evidence="2" type="ORF">A4G23_04542</name>
</gene>
<organism evidence="2 3">
    <name type="scientific">Streptomyces rubrolavendulae</name>
    <dbReference type="NCBI Taxonomy" id="285473"/>
    <lineage>
        <taxon>Bacteria</taxon>
        <taxon>Bacillati</taxon>
        <taxon>Actinomycetota</taxon>
        <taxon>Actinomycetes</taxon>
        <taxon>Kitasatosporales</taxon>
        <taxon>Streptomycetaceae</taxon>
        <taxon>Streptomyces</taxon>
    </lineage>
</organism>
<dbReference type="PATRIC" id="fig|285473.5.peg.4776"/>
<reference evidence="2 3" key="1">
    <citation type="submission" date="2016-09" db="EMBL/GenBank/DDBJ databases">
        <title>Streptomyces rubrolavendulae MJM4426 Genome sequencing and assembly.</title>
        <authorList>
            <person name="Kim J.-G."/>
        </authorList>
    </citation>
    <scope>NUCLEOTIDE SEQUENCE [LARGE SCALE GENOMIC DNA]</scope>
    <source>
        <strain evidence="2 3">MJM4426</strain>
    </source>
</reference>
<dbReference type="EMBL" id="CP017316">
    <property type="protein sequence ID" value="AOT61654.1"/>
    <property type="molecule type" value="Genomic_DNA"/>
</dbReference>
<evidence type="ECO:0000313" key="3">
    <source>
        <dbReference type="Proteomes" id="UP000095349"/>
    </source>
</evidence>
<dbReference type="KEGG" id="srn:A4G23_04542"/>
<feature type="transmembrane region" description="Helical" evidence="1">
    <location>
        <begin position="67"/>
        <end position="86"/>
    </location>
</feature>
<sequence>MAAQVLALGLGAVTASGCVWYLPALADLRAGADRPVSRRLSAAACVTGWATAAATALLLLLGVPARPLLAVAAAGAGAAIGLRLRAAVRRRREEREDAACWSALHAAPPRAGHRPARYAFARGLGGGLALALAAALLLAWGRAHGVSALLAVAAPVALAGCALLVAALRAVPAPAGRGGVRGVR</sequence>
<feature type="transmembrane region" description="Helical" evidence="1">
    <location>
        <begin position="6"/>
        <end position="28"/>
    </location>
</feature>
<dbReference type="STRING" id="285473.A4G23_04542"/>
<dbReference type="GeneID" id="33068272"/>
<keyword evidence="1" id="KW-1133">Transmembrane helix</keyword>
<keyword evidence="1" id="KW-0472">Membrane</keyword>
<feature type="transmembrane region" description="Helical" evidence="1">
    <location>
        <begin position="146"/>
        <end position="168"/>
    </location>
</feature>
<name>A0A1D8G880_9ACTN</name>
<keyword evidence="3" id="KW-1185">Reference proteome</keyword>
<accession>A0A1D8G880</accession>
<feature type="transmembrane region" description="Helical" evidence="1">
    <location>
        <begin position="40"/>
        <end position="61"/>
    </location>
</feature>
<dbReference type="RefSeq" id="WP_069978501.1">
    <property type="nucleotide sequence ID" value="NZ_CP017316.1"/>
</dbReference>
<protein>
    <submittedName>
        <fullName evidence="2">Uncharacterized protein</fullName>
    </submittedName>
</protein>
<keyword evidence="1" id="KW-0812">Transmembrane</keyword>
<feature type="transmembrane region" description="Helical" evidence="1">
    <location>
        <begin position="119"/>
        <end position="140"/>
    </location>
</feature>
<evidence type="ECO:0000313" key="2">
    <source>
        <dbReference type="EMBL" id="AOT61654.1"/>
    </source>
</evidence>
<evidence type="ECO:0000256" key="1">
    <source>
        <dbReference type="SAM" id="Phobius"/>
    </source>
</evidence>
<proteinExistence type="predicted"/>